<dbReference type="GO" id="GO:1901701">
    <property type="term" value="P:cellular response to oxygen-containing compound"/>
    <property type="evidence" value="ECO:0007669"/>
    <property type="project" value="UniProtKB-ARBA"/>
</dbReference>
<keyword evidence="17" id="KW-1185">Reference proteome</keyword>
<dbReference type="Gene3D" id="3.40.50.2300">
    <property type="match status" value="4"/>
</dbReference>
<dbReference type="InterPro" id="IPR001320">
    <property type="entry name" value="Iontro_rcpt_C"/>
</dbReference>
<evidence type="ECO:0000256" key="8">
    <source>
        <dbReference type="ARBA" id="ARBA00023136"/>
    </source>
</evidence>
<comment type="similarity">
    <text evidence="2">Belongs to the glutamate-gated ion channel (TC 1.A.10.1) family.</text>
</comment>
<dbReference type="InterPro" id="IPR015683">
    <property type="entry name" value="Ionotropic_Glu_rcpt"/>
</dbReference>
<evidence type="ECO:0000256" key="9">
    <source>
        <dbReference type="ARBA" id="ARBA00023170"/>
    </source>
</evidence>
<dbReference type="PANTHER" id="PTHR18966">
    <property type="entry name" value="IONOTROPIC GLUTAMATE RECEPTOR"/>
    <property type="match status" value="1"/>
</dbReference>
<dbReference type="FunFam" id="3.40.190.10:FF:000175">
    <property type="entry name" value="Glutamate receptor"/>
    <property type="match status" value="2"/>
</dbReference>
<evidence type="ECO:0000256" key="4">
    <source>
        <dbReference type="ARBA" id="ARBA00022692"/>
    </source>
</evidence>
<organism evidence="16 17">
    <name type="scientific">Chenopodium quinoa</name>
    <name type="common">Quinoa</name>
    <dbReference type="NCBI Taxonomy" id="63459"/>
    <lineage>
        <taxon>Eukaryota</taxon>
        <taxon>Viridiplantae</taxon>
        <taxon>Streptophyta</taxon>
        <taxon>Embryophyta</taxon>
        <taxon>Tracheophyta</taxon>
        <taxon>Spermatophyta</taxon>
        <taxon>Magnoliopsida</taxon>
        <taxon>eudicotyledons</taxon>
        <taxon>Gunneridae</taxon>
        <taxon>Pentapetalae</taxon>
        <taxon>Caryophyllales</taxon>
        <taxon>Chenopodiaceae</taxon>
        <taxon>Chenopodioideae</taxon>
        <taxon>Atripliceae</taxon>
        <taxon>Chenopodium</taxon>
    </lineage>
</organism>
<evidence type="ECO:0000313" key="16">
    <source>
        <dbReference type="EnsemblPlants" id="AUR62003739-RA:cds"/>
    </source>
</evidence>
<keyword evidence="10" id="KW-0325">Glycoprotein</keyword>
<dbReference type="GO" id="GO:0015276">
    <property type="term" value="F:ligand-gated monoatomic ion channel activity"/>
    <property type="evidence" value="ECO:0007669"/>
    <property type="project" value="InterPro"/>
</dbReference>
<comment type="subcellular location">
    <subcellularLocation>
        <location evidence="1">Membrane</location>
        <topology evidence="1">Multi-pass membrane protein</topology>
    </subcellularLocation>
</comment>
<keyword evidence="11" id="KW-1071">Ligand-gated ion channel</keyword>
<keyword evidence="8 13" id="KW-0472">Membrane</keyword>
<evidence type="ECO:0000256" key="3">
    <source>
        <dbReference type="ARBA" id="ARBA00022448"/>
    </source>
</evidence>
<dbReference type="CDD" id="cd19990">
    <property type="entry name" value="PBP1_GABAb_receptor_plant"/>
    <property type="match status" value="1"/>
</dbReference>
<protein>
    <recommendedName>
        <fullName evidence="15">Ionotropic glutamate receptor C-terminal domain-containing protein</fullName>
    </recommendedName>
</protein>
<keyword evidence="12" id="KW-0407">Ion channel</keyword>
<sequence>MIFRVLGFLILSRLLLSEKGKFSANGVDTINTNPSARPEIVNIGAIISYNSTIGKVAKLAIQAAIDDVNSSPQILQGTKLNITMHDSKHSGFLGAVEAMTIIDSGVVAIIGPQSSVIAHVVSQVAKGLQVPLLSFAASDPTLNSLEYPFLVRTTQNDLFQMAAIADILSHYGWREVTAIYTDDDYGRNGIAALGDKLAERRCTISYKAPMSPDFNLEDIRNVLFEVSLQESRILVLHTYNNYGLEVLEVARSLRMLEKGYVWIATNWLSDIIDTDSPLSPSELANVQGLLTLRVHTPSSQLKRNFVSRWIHLVRKENGSGSFGLNSYGLYAYDTVWILAHALNAYFDQGGNISFSNNSLLRQLNDQNLHLDAMSTFDGGGLLVSNIWQVKLNGLTGRIQYDSDRNLINPAFDIINVVGTGHSTIGYWSNFSGLSLKPPESLLSEAPNQSSLSQKLSVVIWPGQTLEKPRGWVFPNNGNQLRIGVPRRIDYREFISYSDSTDLFSGYCIDVFVSAVNLLPYAVPYRLIPFGNGKNHPNINELVEKIRAGVFDAVVGDVSITTDRTRNADFTQPFIESGLVVVAPVSTEESHAWAFLRPFTPLMWCVTGASFVLVGAVIWILEHKFNDEFRGPPIKQVATMFSCSTWFFAHRENTVSTLGRLVLIIWLFVVLIINSSYTASLTSMLTVQQLTSHVKGINNLIESREPIGYQAGSFAVNYLNEQLHVPMSLLVPLNSEDEFAEALKKGPRKGGVAAVIDERAYMELFLSSRCEFTIVGQEFTKNGWGFAFPQDSPLAVDMSTALLKLSENGDLQRIHDKWLRRKACSSQDTKLEVDRLELKSFWGLFLICGIACVLALIVYFALIVKQYLRHYTPEEEAIGPSSSSSKSSRVQTFLSFVDEKEEEIKKRSRKRKTERKSSRGYASNRSLAELSMSASRINHMEFSPGRTMTFMESDVVAVIGPQSSVIAHVVSQVATGLQVPLLTFAGTDPTLSSIEYPFIVPTTLNDLFQMAAIADIVSYYGWREVTAIYTDDNYGRNGVVSLGDELSKRQCRISYKAPISPEPTIDDIRSVLFKVISEESRILVLHTYDKFGLQILEVASSLEMLDNNFVWIATRWLTDVIDTNSPLSANAQNDIQGIITLRPHTPISQPKKNFMARWSNLVREADRNASFGLNTFGLYAYDTVWILANALDAYFAQGGNISFSDYSDVNHLKGNSNLHLDSIRSFDGGNLLLSSIYRVNMTGLTGHIQFDKDRYLINPSFDIINVVGTGLYTIGYWSNSTGLTVKPPEDQHSKPPNLSHRLLSVIWPGKTTEKPRGWVYPNNGKVLRIGVPRRVTYQEFVSCLDSTERTNSCTGYSIDVFTSALNLLPYGFSYTYIPFGDGKNNPKIDDLIENLARGVFDAVVGDIVITTKRARLVDFTQPFVESGLVVVAPVKTKDSDAWAFLWPLTPRLWCVTGLSIIVLGVVIWILEHRFNDEFRGSPQNQIKTVLWFSCSTWFGSQRETALSVLGRIVLFIWMFVVLIVKSSYTASLSSIQTVQKLDSPVKGIESLMTSKDPIGYQNGSFSESYLHDELHFPKSRLIALGDADEYVEALKKGPKNGGVAAIVDDMTRIETFLAKRCDFTIRGQKFTKNGRGFAFPRGSPLAVDMSTAILKLAENGDLQRIHDKWLKKSACRSQDTKLIVDRLDLKSFWGLFLLSGIACFFALILYFGLLVRQYMRRQPPKVDESVNQVDLAQQSTCLTTFFTFVKEKDEEAQTC</sequence>
<dbReference type="SUPFAM" id="SSF53822">
    <property type="entry name" value="Periplasmic binding protein-like I"/>
    <property type="match status" value="2"/>
</dbReference>
<dbReference type="Proteomes" id="UP000596660">
    <property type="component" value="Unplaced"/>
</dbReference>
<reference evidence="16" key="2">
    <citation type="submission" date="2021-03" db="UniProtKB">
        <authorList>
            <consortium name="EnsemblPlants"/>
        </authorList>
    </citation>
    <scope>IDENTIFICATION</scope>
</reference>
<feature type="transmembrane region" description="Helical" evidence="13">
    <location>
        <begin position="1691"/>
        <end position="1714"/>
    </location>
</feature>
<dbReference type="CDD" id="cd13686">
    <property type="entry name" value="GluR_Plant"/>
    <property type="match status" value="2"/>
</dbReference>
<dbReference type="SMART" id="SM00079">
    <property type="entry name" value="PBPe"/>
    <property type="match status" value="2"/>
</dbReference>
<dbReference type="Pfam" id="PF00060">
    <property type="entry name" value="Lig_chan"/>
    <property type="match status" value="2"/>
</dbReference>
<keyword evidence="9" id="KW-0675">Receptor</keyword>
<dbReference type="Pfam" id="PF10613">
    <property type="entry name" value="Lig_chan-Glu_bd"/>
    <property type="match status" value="1"/>
</dbReference>
<dbReference type="GO" id="GO:0009611">
    <property type="term" value="P:response to wounding"/>
    <property type="evidence" value="ECO:0007669"/>
    <property type="project" value="UniProtKB-ARBA"/>
</dbReference>
<evidence type="ECO:0000256" key="13">
    <source>
        <dbReference type="SAM" id="Phobius"/>
    </source>
</evidence>
<dbReference type="SUPFAM" id="SSF53850">
    <property type="entry name" value="Periplasmic binding protein-like II"/>
    <property type="match status" value="2"/>
</dbReference>
<evidence type="ECO:0000256" key="2">
    <source>
        <dbReference type="ARBA" id="ARBA00008685"/>
    </source>
</evidence>
<evidence type="ECO:0000256" key="10">
    <source>
        <dbReference type="ARBA" id="ARBA00023180"/>
    </source>
</evidence>
<dbReference type="InterPro" id="IPR044440">
    <property type="entry name" value="GABAb_receptor_plant_PBP1"/>
</dbReference>
<name>A0A803KXI0_CHEQI</name>
<feature type="transmembrane region" description="Helical" evidence="13">
    <location>
        <begin position="600"/>
        <end position="620"/>
    </location>
</feature>
<feature type="transmembrane region" description="Helical" evidence="13">
    <location>
        <begin position="1507"/>
        <end position="1527"/>
    </location>
</feature>
<proteinExistence type="inferred from homology"/>
<evidence type="ECO:0000256" key="5">
    <source>
        <dbReference type="ARBA" id="ARBA00022729"/>
    </source>
</evidence>
<dbReference type="PRINTS" id="PR01176">
    <property type="entry name" value="GABABRECEPTR"/>
</dbReference>
<dbReference type="GO" id="GO:0007165">
    <property type="term" value="P:signal transduction"/>
    <property type="evidence" value="ECO:0007669"/>
    <property type="project" value="UniProtKB-ARBA"/>
</dbReference>
<feature type="domain" description="Ionotropic glutamate receptor C-terminal" evidence="15">
    <location>
        <begin position="1327"/>
        <end position="1671"/>
    </location>
</feature>
<evidence type="ECO:0000256" key="1">
    <source>
        <dbReference type="ARBA" id="ARBA00004141"/>
    </source>
</evidence>
<feature type="transmembrane region" description="Helical" evidence="13">
    <location>
        <begin position="660"/>
        <end position="684"/>
    </location>
</feature>
<keyword evidence="7" id="KW-0406">Ion transport</keyword>
<dbReference type="OMA" id="FNPDVME"/>
<dbReference type="FunFam" id="3.40.190.10:FF:000054">
    <property type="entry name" value="Glutamate receptor"/>
    <property type="match status" value="2"/>
</dbReference>
<feature type="transmembrane region" description="Helical" evidence="13">
    <location>
        <begin position="1449"/>
        <end position="1469"/>
    </location>
</feature>
<dbReference type="Pfam" id="PF01094">
    <property type="entry name" value="ANF_receptor"/>
    <property type="match status" value="2"/>
</dbReference>
<evidence type="ECO:0000256" key="11">
    <source>
        <dbReference type="ARBA" id="ARBA00023286"/>
    </source>
</evidence>
<keyword evidence="5 14" id="KW-0732">Signal</keyword>
<dbReference type="Gene3D" id="3.40.190.10">
    <property type="entry name" value="Periplasmic binding protein-like II"/>
    <property type="match status" value="5"/>
</dbReference>
<evidence type="ECO:0000256" key="14">
    <source>
        <dbReference type="SAM" id="SignalP"/>
    </source>
</evidence>
<dbReference type="Gramene" id="AUR62003739-RA">
    <property type="protein sequence ID" value="AUR62003739-RA:cds"/>
    <property type="gene ID" value="AUR62003739"/>
</dbReference>
<feature type="domain" description="Ionotropic glutamate receptor C-terminal" evidence="15">
    <location>
        <begin position="481"/>
        <end position="820"/>
    </location>
</feature>
<evidence type="ECO:0000259" key="15">
    <source>
        <dbReference type="SMART" id="SM00079"/>
    </source>
</evidence>
<dbReference type="FunFam" id="3.40.50.2300:FF:000081">
    <property type="entry name" value="Glutamate receptor"/>
    <property type="match status" value="2"/>
</dbReference>
<feature type="transmembrane region" description="Helical" evidence="13">
    <location>
        <begin position="840"/>
        <end position="861"/>
    </location>
</feature>
<evidence type="ECO:0000313" key="17">
    <source>
        <dbReference type="Proteomes" id="UP000596660"/>
    </source>
</evidence>
<dbReference type="InterPro" id="IPR028082">
    <property type="entry name" value="Peripla_BP_I"/>
</dbReference>
<keyword evidence="3" id="KW-0813">Transport</keyword>
<dbReference type="InterPro" id="IPR019594">
    <property type="entry name" value="Glu/Gly-bd"/>
</dbReference>
<evidence type="ECO:0000256" key="7">
    <source>
        <dbReference type="ARBA" id="ARBA00023065"/>
    </source>
</evidence>
<evidence type="ECO:0000256" key="12">
    <source>
        <dbReference type="ARBA" id="ARBA00023303"/>
    </source>
</evidence>
<dbReference type="FunFam" id="1.10.287.70:FF:000037">
    <property type="entry name" value="Glutamate receptor"/>
    <property type="match status" value="2"/>
</dbReference>
<evidence type="ECO:0000256" key="6">
    <source>
        <dbReference type="ARBA" id="ARBA00022989"/>
    </source>
</evidence>
<dbReference type="Gene3D" id="1.10.287.70">
    <property type="match status" value="2"/>
</dbReference>
<feature type="signal peptide" evidence="14">
    <location>
        <begin position="1"/>
        <end position="17"/>
    </location>
</feature>
<dbReference type="GO" id="GO:0016020">
    <property type="term" value="C:membrane"/>
    <property type="evidence" value="ECO:0007669"/>
    <property type="project" value="UniProtKB-SubCell"/>
</dbReference>
<keyword evidence="6 13" id="KW-1133">Transmembrane helix</keyword>
<keyword evidence="4 13" id="KW-0812">Transmembrane</keyword>
<dbReference type="InterPro" id="IPR001828">
    <property type="entry name" value="ANF_lig-bd_rcpt"/>
</dbReference>
<feature type="chain" id="PRO_5031438036" description="Ionotropic glutamate receptor C-terminal domain-containing protein" evidence="14">
    <location>
        <begin position="18"/>
        <end position="1758"/>
    </location>
</feature>
<dbReference type="EnsemblPlants" id="AUR62003739-RA">
    <property type="protein sequence ID" value="AUR62003739-RA:cds"/>
    <property type="gene ID" value="AUR62003739"/>
</dbReference>
<reference evidence="16" key="1">
    <citation type="journal article" date="2017" name="Nature">
        <title>The genome of Chenopodium quinoa.</title>
        <authorList>
            <person name="Jarvis D.E."/>
            <person name="Ho Y.S."/>
            <person name="Lightfoot D.J."/>
            <person name="Schmoeckel S.M."/>
            <person name="Li B."/>
            <person name="Borm T.J.A."/>
            <person name="Ohyanagi H."/>
            <person name="Mineta K."/>
            <person name="Michell C.T."/>
            <person name="Saber N."/>
            <person name="Kharbatia N.M."/>
            <person name="Rupper R.R."/>
            <person name="Sharp A.R."/>
            <person name="Dally N."/>
            <person name="Boughton B.A."/>
            <person name="Woo Y.H."/>
            <person name="Gao G."/>
            <person name="Schijlen E.G.W.M."/>
            <person name="Guo X."/>
            <person name="Momin A.A."/>
            <person name="Negrao S."/>
            <person name="Al-Babili S."/>
            <person name="Gehring C."/>
            <person name="Roessner U."/>
            <person name="Jung C."/>
            <person name="Murphy K."/>
            <person name="Arold S.T."/>
            <person name="Gojobori T."/>
            <person name="van der Linden C.G."/>
            <person name="van Loo E.N."/>
            <person name="Jellen E.N."/>
            <person name="Maughan P.J."/>
            <person name="Tester M."/>
        </authorList>
    </citation>
    <scope>NUCLEOTIDE SEQUENCE [LARGE SCALE GENOMIC DNA]</scope>
    <source>
        <strain evidence="16">cv. PI 614886</strain>
    </source>
</reference>
<accession>A0A803KXI0</accession>